<dbReference type="EMBL" id="FWFX01000010">
    <property type="protein sequence ID" value="SLN59964.1"/>
    <property type="molecule type" value="Genomic_DNA"/>
</dbReference>
<protein>
    <submittedName>
        <fullName evidence="1">Uncharacterized protein</fullName>
    </submittedName>
</protein>
<sequence>MRADPSGRVILELYEQGMTAHPAARAALLACAGGARSDATLGDVDRAAWQFLQDQFGKEQAAVLTCSACDTDVEFTLPGEFAPPKAKSESSITFRCGDQKHNIRLPRLSDLLGRAFDPVCLAPEGDWANPQYRAAAEAALVSADPGLTLELNLSCAACGADQTQRFDVTGFVWTRLEQAAKAIVRDVASLAQGYGWSEAEITGMSAARRAIYLRELGE</sequence>
<evidence type="ECO:0000313" key="2">
    <source>
        <dbReference type="Proteomes" id="UP000193061"/>
    </source>
</evidence>
<proteinExistence type="predicted"/>
<dbReference type="AlphaFoldDB" id="A0A1X6ZSE0"/>
<reference evidence="1 2" key="1">
    <citation type="submission" date="2017-03" db="EMBL/GenBank/DDBJ databases">
        <authorList>
            <person name="Afonso C.L."/>
            <person name="Miller P.J."/>
            <person name="Scott M.A."/>
            <person name="Spackman E."/>
            <person name="Goraichik I."/>
            <person name="Dimitrov K.M."/>
            <person name="Suarez D.L."/>
            <person name="Swayne D.E."/>
        </authorList>
    </citation>
    <scope>NUCLEOTIDE SEQUENCE [LARGE SCALE GENOMIC DNA]</scope>
    <source>
        <strain evidence="1 2">CECT 7450</strain>
    </source>
</reference>
<dbReference type="Proteomes" id="UP000193061">
    <property type="component" value="Unassembled WGS sequence"/>
</dbReference>
<keyword evidence="2" id="KW-1185">Reference proteome</keyword>
<name>A0A1X6ZSE0_9RHOB</name>
<accession>A0A1X6ZSE0</accession>
<organism evidence="1 2">
    <name type="scientific">Roseovarius albus</name>
    <dbReference type="NCBI Taxonomy" id="1247867"/>
    <lineage>
        <taxon>Bacteria</taxon>
        <taxon>Pseudomonadati</taxon>
        <taxon>Pseudomonadota</taxon>
        <taxon>Alphaproteobacteria</taxon>
        <taxon>Rhodobacterales</taxon>
        <taxon>Roseobacteraceae</taxon>
        <taxon>Roseovarius</taxon>
    </lineage>
</organism>
<gene>
    <name evidence="1" type="ORF">ROA7450_03107</name>
</gene>
<evidence type="ECO:0000313" key="1">
    <source>
        <dbReference type="EMBL" id="SLN59964.1"/>
    </source>
</evidence>